<organism evidence="2 3">
    <name type="scientific">Ornithinibacillus halotolerans</name>
    <dbReference type="NCBI Taxonomy" id="1274357"/>
    <lineage>
        <taxon>Bacteria</taxon>
        <taxon>Bacillati</taxon>
        <taxon>Bacillota</taxon>
        <taxon>Bacilli</taxon>
        <taxon>Bacillales</taxon>
        <taxon>Bacillaceae</taxon>
        <taxon>Ornithinibacillus</taxon>
    </lineage>
</organism>
<sequence>MNYLKWELKVFFINQKNIILFALLLIASLYYCFYIAPTYQPNEAVNKGEIEARYEERKEFLETVDIENSTHYYTLFAIQIFPEWNEYDKERLDALEKGDLHAYARATQEWYLYAVEMIRTDPFDVLRFNPRYYTYGNRFAKEDGHYNYLYTAERYGHYAIADYKLDVNVLEERTALQTLKRMLESGLPYILLLTCLLLSNDIVMKDRKHPSMVNGFPMTPFKRIILKGIVALIGSLVSIILLIPAFLIIGLRNGFGSLDLPAVTYNFAFFNNETFESMSMGMYLLKYLAIVLLWFMLIIGLVLLMSILLKNEYFNLIIGVVCFVEIIYHQRGWVPKEWLSYLPTSYVQIGDVLTGYKNYTLYTDALTPEKGFLVLLLTVIIVLLFIKVVINKKKMTI</sequence>
<feature type="transmembrane region" description="Helical" evidence="1">
    <location>
        <begin position="313"/>
        <end position="330"/>
    </location>
</feature>
<evidence type="ECO:0000313" key="3">
    <source>
        <dbReference type="Proteomes" id="UP000613512"/>
    </source>
</evidence>
<keyword evidence="1" id="KW-1133">Transmembrane helix</keyword>
<protein>
    <submittedName>
        <fullName evidence="2">ABC transporter permease</fullName>
    </submittedName>
</protein>
<comment type="caution">
    <text evidence="2">The sequence shown here is derived from an EMBL/GenBank/DDBJ whole genome shotgun (WGS) entry which is preliminary data.</text>
</comment>
<keyword evidence="1" id="KW-0812">Transmembrane</keyword>
<dbReference type="EMBL" id="BMEY01000010">
    <property type="protein sequence ID" value="GGA78688.1"/>
    <property type="molecule type" value="Genomic_DNA"/>
</dbReference>
<evidence type="ECO:0000313" key="2">
    <source>
        <dbReference type="EMBL" id="GGA78688.1"/>
    </source>
</evidence>
<gene>
    <name evidence="2" type="ORF">GCM10008025_22740</name>
</gene>
<dbReference type="PANTHER" id="PTHR37305:SF1">
    <property type="entry name" value="MEMBRANE PROTEIN"/>
    <property type="match status" value="1"/>
</dbReference>
<accession>A0A916S008</accession>
<reference evidence="2" key="2">
    <citation type="submission" date="2020-09" db="EMBL/GenBank/DDBJ databases">
        <authorList>
            <person name="Sun Q."/>
            <person name="Zhou Y."/>
        </authorList>
    </citation>
    <scope>NUCLEOTIDE SEQUENCE</scope>
    <source>
        <strain evidence="2">CGMCC 1.12408</strain>
    </source>
</reference>
<feature type="transmembrane region" description="Helical" evidence="1">
    <location>
        <begin position="18"/>
        <end position="36"/>
    </location>
</feature>
<dbReference type="Proteomes" id="UP000613512">
    <property type="component" value="Unassembled WGS sequence"/>
</dbReference>
<feature type="transmembrane region" description="Helical" evidence="1">
    <location>
        <begin position="284"/>
        <end position="306"/>
    </location>
</feature>
<reference evidence="2" key="1">
    <citation type="journal article" date="2014" name="Int. J. Syst. Evol. Microbiol.">
        <title>Complete genome sequence of Corynebacterium casei LMG S-19264T (=DSM 44701T), isolated from a smear-ripened cheese.</title>
        <authorList>
            <consortium name="US DOE Joint Genome Institute (JGI-PGF)"/>
            <person name="Walter F."/>
            <person name="Albersmeier A."/>
            <person name="Kalinowski J."/>
            <person name="Ruckert C."/>
        </authorList>
    </citation>
    <scope>NUCLEOTIDE SEQUENCE</scope>
    <source>
        <strain evidence="2">CGMCC 1.12408</strain>
    </source>
</reference>
<name>A0A916S008_9BACI</name>
<evidence type="ECO:0000256" key="1">
    <source>
        <dbReference type="SAM" id="Phobius"/>
    </source>
</evidence>
<feature type="transmembrane region" description="Helical" evidence="1">
    <location>
        <begin position="371"/>
        <end position="390"/>
    </location>
</feature>
<keyword evidence="1" id="KW-0472">Membrane</keyword>
<dbReference type="PANTHER" id="PTHR37305">
    <property type="entry name" value="INTEGRAL MEMBRANE PROTEIN-RELATED"/>
    <property type="match status" value="1"/>
</dbReference>
<keyword evidence="3" id="KW-1185">Reference proteome</keyword>
<feature type="transmembrane region" description="Helical" evidence="1">
    <location>
        <begin position="224"/>
        <end position="251"/>
    </location>
</feature>
<dbReference type="RefSeq" id="WP_188384782.1">
    <property type="nucleotide sequence ID" value="NZ_BMEY01000010.1"/>
</dbReference>
<dbReference type="AlphaFoldDB" id="A0A916S008"/>
<proteinExistence type="predicted"/>